<dbReference type="InterPro" id="IPR041492">
    <property type="entry name" value="HAD_2"/>
</dbReference>
<sequence>MDAEALIDDLRARGLSRPVALLLDWDNTLIDSWHAIHDAQNHTLATFGLEPWSLEEIRKRVRGSMRDSYPQLFGDRWLEAGEVFYRRFAERHLETLVPLPGVPEMLRDLHEAGLYVAVVSNKKGDYLRAEAAKLGWQRWIGRLVGAFDASRDKPAVEPVHLALEGSGITPGTQVWFAGDADIDIECAVNAGCVPILVREEPPATDEFPDHPPALHVDGCMTLSNVLQKL</sequence>
<keyword evidence="1" id="KW-0378">Hydrolase</keyword>
<protein>
    <submittedName>
        <fullName evidence="1">HAD family hydrolase</fullName>
    </submittedName>
</protein>
<dbReference type="PANTHER" id="PTHR43434:SF1">
    <property type="entry name" value="PHOSPHOGLYCOLATE PHOSPHATASE"/>
    <property type="match status" value="1"/>
</dbReference>
<dbReference type="InterPro" id="IPR023214">
    <property type="entry name" value="HAD_sf"/>
</dbReference>
<dbReference type="InterPro" id="IPR050155">
    <property type="entry name" value="HAD-like_hydrolase_sf"/>
</dbReference>
<dbReference type="SFLD" id="SFLDG01129">
    <property type="entry name" value="C1.5:_HAD__Beta-PGM__Phosphata"/>
    <property type="match status" value="1"/>
</dbReference>
<dbReference type="Gene3D" id="3.40.50.1000">
    <property type="entry name" value="HAD superfamily/HAD-like"/>
    <property type="match status" value="1"/>
</dbReference>
<dbReference type="GO" id="GO:0008967">
    <property type="term" value="F:phosphoglycolate phosphatase activity"/>
    <property type="evidence" value="ECO:0007669"/>
    <property type="project" value="TreeGrafter"/>
</dbReference>
<dbReference type="GO" id="GO:0006281">
    <property type="term" value="P:DNA repair"/>
    <property type="evidence" value="ECO:0007669"/>
    <property type="project" value="TreeGrafter"/>
</dbReference>
<dbReference type="PANTHER" id="PTHR43434">
    <property type="entry name" value="PHOSPHOGLYCOLATE PHOSPHATASE"/>
    <property type="match status" value="1"/>
</dbReference>
<proteinExistence type="predicted"/>
<dbReference type="AlphaFoldDB" id="A0A380THF1"/>
<dbReference type="InterPro" id="IPR036412">
    <property type="entry name" value="HAD-like_sf"/>
</dbReference>
<reference evidence="1" key="1">
    <citation type="submission" date="2018-07" db="EMBL/GenBank/DDBJ databases">
        <authorList>
            <person name="Quirk P.G."/>
            <person name="Krulwich T.A."/>
        </authorList>
    </citation>
    <scope>NUCLEOTIDE SEQUENCE</scope>
</reference>
<gene>
    <name evidence="1" type="ORF">DF3PB_440004</name>
</gene>
<dbReference type="GO" id="GO:0005829">
    <property type="term" value="C:cytosol"/>
    <property type="evidence" value="ECO:0007669"/>
    <property type="project" value="TreeGrafter"/>
</dbReference>
<dbReference type="Pfam" id="PF13419">
    <property type="entry name" value="HAD_2"/>
    <property type="match status" value="1"/>
</dbReference>
<dbReference type="SUPFAM" id="SSF56784">
    <property type="entry name" value="HAD-like"/>
    <property type="match status" value="1"/>
</dbReference>
<dbReference type="EMBL" id="UIDG01000379">
    <property type="protein sequence ID" value="SUS07447.1"/>
    <property type="molecule type" value="Genomic_DNA"/>
</dbReference>
<name>A0A380THF1_9ZZZZ</name>
<dbReference type="Gene3D" id="1.10.150.730">
    <property type="match status" value="1"/>
</dbReference>
<organism evidence="1">
    <name type="scientific">metagenome</name>
    <dbReference type="NCBI Taxonomy" id="256318"/>
    <lineage>
        <taxon>unclassified sequences</taxon>
        <taxon>metagenomes</taxon>
    </lineage>
</organism>
<accession>A0A380THF1</accession>
<evidence type="ECO:0000313" key="1">
    <source>
        <dbReference type="EMBL" id="SUS07447.1"/>
    </source>
</evidence>
<dbReference type="SFLD" id="SFLDS00003">
    <property type="entry name" value="Haloacid_Dehalogenase"/>
    <property type="match status" value="1"/>
</dbReference>